<protein>
    <recommendedName>
        <fullName evidence="5">gamma-glutamyl-gamma-aminobutyrate hydrolase</fullName>
        <ecNumber evidence="5">3.5.1.94</ecNumber>
    </recommendedName>
</protein>
<dbReference type="GO" id="GO:0006598">
    <property type="term" value="P:polyamine catabolic process"/>
    <property type="evidence" value="ECO:0007669"/>
    <property type="project" value="TreeGrafter"/>
</dbReference>
<reference evidence="6" key="2">
    <citation type="submission" date="2020-09" db="EMBL/GenBank/DDBJ databases">
        <authorList>
            <person name="Sun Q."/>
            <person name="Kim S."/>
        </authorList>
    </citation>
    <scope>NUCLEOTIDE SEQUENCE</scope>
    <source>
        <strain evidence="6">KCTC 42097</strain>
    </source>
</reference>
<keyword evidence="6" id="KW-0378">Hydrolase</keyword>
<dbReference type="Gene3D" id="3.40.50.880">
    <property type="match status" value="1"/>
</dbReference>
<organism evidence="6 7">
    <name type="scientific">Limoniibacter endophyticus</name>
    <dbReference type="NCBI Taxonomy" id="1565040"/>
    <lineage>
        <taxon>Bacteria</taxon>
        <taxon>Pseudomonadati</taxon>
        <taxon>Pseudomonadota</taxon>
        <taxon>Alphaproteobacteria</taxon>
        <taxon>Hyphomicrobiales</taxon>
        <taxon>Bartonellaceae</taxon>
        <taxon>Limoniibacter</taxon>
    </lineage>
</organism>
<evidence type="ECO:0000256" key="2">
    <source>
        <dbReference type="ARBA" id="ARBA00052718"/>
    </source>
</evidence>
<dbReference type="PANTHER" id="PTHR43235:SF1">
    <property type="entry name" value="GLUTAMINE AMIDOTRANSFERASE PB2B2.05-RELATED"/>
    <property type="match status" value="1"/>
</dbReference>
<comment type="caution">
    <text evidence="6">The sequence shown here is derived from an EMBL/GenBank/DDBJ whole genome shotgun (WGS) entry which is preliminary data.</text>
</comment>
<evidence type="ECO:0000313" key="6">
    <source>
        <dbReference type="EMBL" id="GHC63916.1"/>
    </source>
</evidence>
<evidence type="ECO:0000256" key="3">
    <source>
        <dbReference type="ARBA" id="ARBA00055068"/>
    </source>
</evidence>
<comment type="pathway">
    <text evidence="4">Amine and polyamine degradation; putrescine degradation; 4-aminobutanoate from putrescine: step 4/4.</text>
</comment>
<dbReference type="SUPFAM" id="SSF52317">
    <property type="entry name" value="Class I glutamine amidotransferase-like"/>
    <property type="match status" value="1"/>
</dbReference>
<gene>
    <name evidence="6" type="ORF">GCM10010136_05550</name>
</gene>
<accession>A0A8J3GH24</accession>
<dbReference type="PANTHER" id="PTHR43235">
    <property type="entry name" value="GLUTAMINE AMIDOTRANSFERASE PB2B2.05-RELATED"/>
    <property type="match status" value="1"/>
</dbReference>
<comment type="similarity">
    <text evidence="1">Belongs to the peptidase C26 family.</text>
</comment>
<evidence type="ECO:0000313" key="7">
    <source>
        <dbReference type="Proteomes" id="UP000641137"/>
    </source>
</evidence>
<reference evidence="6" key="1">
    <citation type="journal article" date="2014" name="Int. J. Syst. Evol. Microbiol.">
        <title>Complete genome sequence of Corynebacterium casei LMG S-19264T (=DSM 44701T), isolated from a smear-ripened cheese.</title>
        <authorList>
            <consortium name="US DOE Joint Genome Institute (JGI-PGF)"/>
            <person name="Walter F."/>
            <person name="Albersmeier A."/>
            <person name="Kalinowski J."/>
            <person name="Ruckert C."/>
        </authorList>
    </citation>
    <scope>NUCLEOTIDE SEQUENCE</scope>
    <source>
        <strain evidence="6">KCTC 42097</strain>
    </source>
</reference>
<name>A0A8J3GH24_9HYPH</name>
<dbReference type="Pfam" id="PF07722">
    <property type="entry name" value="Peptidase_C26"/>
    <property type="match status" value="1"/>
</dbReference>
<evidence type="ECO:0000256" key="4">
    <source>
        <dbReference type="ARBA" id="ARBA00060634"/>
    </source>
</evidence>
<dbReference type="InterPro" id="IPR044668">
    <property type="entry name" value="PuuD-like"/>
</dbReference>
<comment type="function">
    <text evidence="3">Involved in the breakdown of putrescine via hydrolysis of the gamma-glutamyl linkage of gamma-glutamyl-gamma-aminobutyrate.</text>
</comment>
<dbReference type="CDD" id="cd01745">
    <property type="entry name" value="GATase1_2"/>
    <property type="match status" value="1"/>
</dbReference>
<comment type="catalytic activity">
    <reaction evidence="2">
        <text>4-(gamma-L-glutamylamino)butanoate + H2O = 4-aminobutanoate + L-glutamate</text>
        <dbReference type="Rhea" id="RHEA:19737"/>
        <dbReference type="ChEBI" id="CHEBI:15377"/>
        <dbReference type="ChEBI" id="CHEBI:29985"/>
        <dbReference type="ChEBI" id="CHEBI:58800"/>
        <dbReference type="ChEBI" id="CHEBI:59888"/>
        <dbReference type="EC" id="3.5.1.94"/>
    </reaction>
</comment>
<dbReference type="EMBL" id="BMZO01000002">
    <property type="protein sequence ID" value="GHC63916.1"/>
    <property type="molecule type" value="Genomic_DNA"/>
</dbReference>
<dbReference type="GO" id="GO:0033969">
    <property type="term" value="F:gamma-glutamyl-gamma-aminobutyrate hydrolase activity"/>
    <property type="evidence" value="ECO:0007669"/>
    <property type="project" value="UniProtKB-EC"/>
</dbReference>
<dbReference type="InterPro" id="IPR011697">
    <property type="entry name" value="Peptidase_C26"/>
</dbReference>
<dbReference type="Proteomes" id="UP000641137">
    <property type="component" value="Unassembled WGS sequence"/>
</dbReference>
<dbReference type="RefSeq" id="WP_189487722.1">
    <property type="nucleotide sequence ID" value="NZ_BMZO01000002.1"/>
</dbReference>
<dbReference type="EC" id="3.5.1.94" evidence="5"/>
<evidence type="ECO:0000256" key="5">
    <source>
        <dbReference type="ARBA" id="ARBA00066788"/>
    </source>
</evidence>
<dbReference type="InterPro" id="IPR029062">
    <property type="entry name" value="Class_I_gatase-like"/>
</dbReference>
<keyword evidence="7" id="KW-1185">Reference proteome</keyword>
<dbReference type="PROSITE" id="PS51273">
    <property type="entry name" value="GATASE_TYPE_1"/>
    <property type="match status" value="1"/>
</dbReference>
<dbReference type="GO" id="GO:0005829">
    <property type="term" value="C:cytosol"/>
    <property type="evidence" value="ECO:0007669"/>
    <property type="project" value="TreeGrafter"/>
</dbReference>
<proteinExistence type="inferred from homology"/>
<evidence type="ECO:0000256" key="1">
    <source>
        <dbReference type="ARBA" id="ARBA00011083"/>
    </source>
</evidence>
<dbReference type="AlphaFoldDB" id="A0A8J3GH24"/>
<dbReference type="FunFam" id="3.40.50.880:FF:000030">
    <property type="entry name" value="Gamma-glutamyl-gamma-aminobutyrate hydrolase PuuD"/>
    <property type="match status" value="1"/>
</dbReference>
<sequence>MQNFIAVPTDTVQSGNYDWHASPNQYLAAAVNVAGVMPLLIPSFGAQVDFDALFSCVQGVMITGAKSNVHPSLYGGDASEENGPYDPARDATSLPLIKGAIERGIPLLAICRGIQEMNVALGGTLATEIQDGPDMWDHRAPEGETQDERFSIRQKVIIKQGGCLAGIFGAGAIKINSLHRQAISRLGERLQVEAVADDGTIEAISVVGAKGFAVGVQWHPEYWAESDNASRKIFEAFGAAVRDYATRKNATVAERLLA</sequence>